<reference evidence="3 4" key="1">
    <citation type="journal article" date="2015" name="Sci. Rep.">
        <title>The power of single molecule real-time sequencing technology in the de novo assembly of a eukaryotic genome.</title>
        <authorList>
            <person name="Sakai H."/>
            <person name="Naito K."/>
            <person name="Ogiso-Tanaka E."/>
            <person name="Takahashi Y."/>
            <person name="Iseki K."/>
            <person name="Muto C."/>
            <person name="Satou K."/>
            <person name="Teruya K."/>
            <person name="Shiroma A."/>
            <person name="Shimoji M."/>
            <person name="Hirano T."/>
            <person name="Itoh T."/>
            <person name="Kaga A."/>
            <person name="Tomooka N."/>
        </authorList>
    </citation>
    <scope>NUCLEOTIDE SEQUENCE [LARGE SCALE GENOMIC DNA]</scope>
    <source>
        <strain evidence="4">cv. Shumari</strain>
    </source>
</reference>
<name>A0A0S3REV1_PHAAN</name>
<proteinExistence type="predicted"/>
<dbReference type="PANTHER" id="PTHR23354">
    <property type="entry name" value="NUCLEOLAR PROTEIN 7/ESTROGEN RECEPTOR COACTIVATOR-RELATED"/>
    <property type="match status" value="1"/>
</dbReference>
<organism evidence="3 4">
    <name type="scientific">Vigna angularis var. angularis</name>
    <dbReference type="NCBI Taxonomy" id="157739"/>
    <lineage>
        <taxon>Eukaryota</taxon>
        <taxon>Viridiplantae</taxon>
        <taxon>Streptophyta</taxon>
        <taxon>Embryophyta</taxon>
        <taxon>Tracheophyta</taxon>
        <taxon>Spermatophyta</taxon>
        <taxon>Magnoliopsida</taxon>
        <taxon>eudicotyledons</taxon>
        <taxon>Gunneridae</taxon>
        <taxon>Pentapetalae</taxon>
        <taxon>rosids</taxon>
        <taxon>fabids</taxon>
        <taxon>Fabales</taxon>
        <taxon>Fabaceae</taxon>
        <taxon>Papilionoideae</taxon>
        <taxon>50 kb inversion clade</taxon>
        <taxon>NPAAA clade</taxon>
        <taxon>indigoferoid/millettioid clade</taxon>
        <taxon>Phaseoleae</taxon>
        <taxon>Vigna</taxon>
    </lineage>
</organism>
<dbReference type="Pfam" id="PF07534">
    <property type="entry name" value="TLD"/>
    <property type="match status" value="1"/>
</dbReference>
<evidence type="ECO:0000313" key="3">
    <source>
        <dbReference type="EMBL" id="BAT79211.1"/>
    </source>
</evidence>
<evidence type="ECO:0000313" key="4">
    <source>
        <dbReference type="Proteomes" id="UP000291084"/>
    </source>
</evidence>
<feature type="region of interest" description="Disordered" evidence="1">
    <location>
        <begin position="1"/>
        <end position="23"/>
    </location>
</feature>
<dbReference type="PANTHER" id="PTHR23354:SF104">
    <property type="entry name" value="TLD-DOMAIN CONTAINING NUCLEOLAR PROTEIN"/>
    <property type="match status" value="1"/>
</dbReference>
<protein>
    <recommendedName>
        <fullName evidence="2">TLDc domain-containing protein</fullName>
    </recommendedName>
</protein>
<sequence>MGASTSSEPRVSEEQSEAESVAASTGALPMLEKAFSKLANPQTNAVSLENLQVLFKMHKNLLVLDQFFCSFLIDDVQARCVQQRFNLAGEGRSCSGSNVPDSLTVMLDHLGSTLVDQFFVPDKGGIDWVAFVKSYNKCCSRVSSSASLNMLLRVFVVISKSANVPIHLEFESGDTDCKINGHLFPRDVFLLLALCWALSWGSRNLKGEGILSLPDLNHLVLSVITSCGQVEGAFDVWDCDISSLEVQLPAGKFVTWVMSTVPCLPDCLRLYFNARLQIAANDGVELAPSNSSSPGDISSISAHHHLLTQGRAWAVSITNKSRVSEEISGAFISNGSGIGDNLVYRSSTHGRGLGRFWSHVEGYKGPLLILISANSGEPREGNSVDRKWVIGALTHQAFESKDIFYGNSGWLYSIGPVFHVFPPIGKEKNFVYSHLRPTGKVYQPHPKPVGLAFGGTPGNERIFVDEDFSKVTVRHHSVDKTYRSGSLLPDQGFLPVEGIISEIEVWGFGGKEAKAVQNSYKKREELFTEQRRKVDLKTFANWEDSPEKMMMDMMSDPNAVRREDR</sequence>
<evidence type="ECO:0000259" key="2">
    <source>
        <dbReference type="PROSITE" id="PS51886"/>
    </source>
</evidence>
<accession>A0A0S3REV1</accession>
<dbReference type="Proteomes" id="UP000291084">
    <property type="component" value="Chromosome 2"/>
</dbReference>
<dbReference type="EMBL" id="AP015035">
    <property type="protein sequence ID" value="BAT79211.1"/>
    <property type="molecule type" value="Genomic_DNA"/>
</dbReference>
<dbReference type="AlphaFoldDB" id="A0A0S3REV1"/>
<evidence type="ECO:0000256" key="1">
    <source>
        <dbReference type="SAM" id="MobiDB-lite"/>
    </source>
</evidence>
<feature type="domain" description="TLDc" evidence="2">
    <location>
        <begin position="313"/>
        <end position="509"/>
    </location>
</feature>
<dbReference type="SMART" id="SM00584">
    <property type="entry name" value="TLDc"/>
    <property type="match status" value="1"/>
</dbReference>
<keyword evidence="4" id="KW-1185">Reference proteome</keyword>
<dbReference type="InterPro" id="IPR006571">
    <property type="entry name" value="TLDc_dom"/>
</dbReference>
<gene>
    <name evidence="3" type="primary">Vigan.02G205100</name>
    <name evidence="3" type="ORF">VIGAN_02205100</name>
</gene>
<dbReference type="PROSITE" id="PS51886">
    <property type="entry name" value="TLDC"/>
    <property type="match status" value="1"/>
</dbReference>
<dbReference type="OrthoDB" id="289228at2759"/>